<dbReference type="Proteomes" id="UP001469553">
    <property type="component" value="Unassembled WGS sequence"/>
</dbReference>
<gene>
    <name evidence="1" type="ORF">AMECASPLE_002642</name>
</gene>
<protein>
    <submittedName>
        <fullName evidence="1">Uncharacterized protein</fullName>
    </submittedName>
</protein>
<keyword evidence="2" id="KW-1185">Reference proteome</keyword>
<organism evidence="1 2">
    <name type="scientific">Ameca splendens</name>
    <dbReference type="NCBI Taxonomy" id="208324"/>
    <lineage>
        <taxon>Eukaryota</taxon>
        <taxon>Metazoa</taxon>
        <taxon>Chordata</taxon>
        <taxon>Craniata</taxon>
        <taxon>Vertebrata</taxon>
        <taxon>Euteleostomi</taxon>
        <taxon>Actinopterygii</taxon>
        <taxon>Neopterygii</taxon>
        <taxon>Teleostei</taxon>
        <taxon>Neoteleostei</taxon>
        <taxon>Acanthomorphata</taxon>
        <taxon>Ovalentaria</taxon>
        <taxon>Atherinomorphae</taxon>
        <taxon>Cyprinodontiformes</taxon>
        <taxon>Goodeidae</taxon>
        <taxon>Ameca</taxon>
    </lineage>
</organism>
<sequence length="121" mass="13779">MCVKGVEERSQHIALQENSCSVREKMWANFSCLKVRNQKGCDPLTDLLHKTCFGLKQNECQQKSTSHFCQLDLLKNVPSAQTRLIPASLFFLFVKSPFYLCCLYSRQTAETKIITQSGKIA</sequence>
<evidence type="ECO:0000313" key="1">
    <source>
        <dbReference type="EMBL" id="MEQ2305896.1"/>
    </source>
</evidence>
<proteinExistence type="predicted"/>
<accession>A0ABV0ZK72</accession>
<name>A0ABV0ZK72_9TELE</name>
<dbReference type="EMBL" id="JAHRIP010065930">
    <property type="protein sequence ID" value="MEQ2305896.1"/>
    <property type="molecule type" value="Genomic_DNA"/>
</dbReference>
<reference evidence="1 2" key="1">
    <citation type="submission" date="2021-06" db="EMBL/GenBank/DDBJ databases">
        <authorList>
            <person name="Palmer J.M."/>
        </authorList>
    </citation>
    <scope>NUCLEOTIDE SEQUENCE [LARGE SCALE GENOMIC DNA]</scope>
    <source>
        <strain evidence="1 2">AS_MEX2019</strain>
        <tissue evidence="1">Muscle</tissue>
    </source>
</reference>
<evidence type="ECO:0000313" key="2">
    <source>
        <dbReference type="Proteomes" id="UP001469553"/>
    </source>
</evidence>
<comment type="caution">
    <text evidence="1">The sequence shown here is derived from an EMBL/GenBank/DDBJ whole genome shotgun (WGS) entry which is preliminary data.</text>
</comment>